<dbReference type="KEGG" id="aaqu:D3M96_14450"/>
<accession>A0A3G2HWS9</accession>
<proteinExistence type="predicted"/>
<evidence type="ECO:0000313" key="1">
    <source>
        <dbReference type="EMBL" id="AYN21626.1"/>
    </source>
</evidence>
<reference evidence="1 2" key="1">
    <citation type="submission" date="2018-09" db="EMBL/GenBank/DDBJ databases">
        <title>Complete genome sequence of the hydrocarbonoclastic bacterium Alcaligenes aquatilis QD168, isolated from a crude-oil polluted marine sediment of Central Chile.</title>
        <authorList>
            <person name="Duran R.E."/>
            <person name="Barra B."/>
            <person name="Salva-Serra F."/>
            <person name="Mendez V."/>
            <person name="Moore E.R.B."/>
            <person name="Seeger M."/>
        </authorList>
    </citation>
    <scope>NUCLEOTIDE SEQUENCE [LARGE SCALE GENOMIC DNA]</scope>
    <source>
        <strain evidence="1 2">QD168</strain>
    </source>
</reference>
<sequence length="435" mass="47043">MTNCTCPSGDGSLRWPCPAHPPQLAPIDQILQALDLARGQIDGAEIAPAFYNFDYLTRVMQMVRELKQPADVSTASTAALDALRALELACDDLAAARTRDGYLVEIAGGRGDYLIAVDDARREARRVLYAAQAQPEGVTLGGCLETLFRLGEYLGVDYAASRKAPGAPSGVYIKAIEEKELKARDAALEEAAVAMEQTSRQGGALVIRALKSGSEAQQPVSGADGLPVPLTEIERKAITGLIELAAKAYNVAEDSEDDGSESNRVDKSSMLVLNNALDALEELPDDQPGYTMGPSNKAEWALRRLLTTEPKLSGNPGQLDHLPDATKMIEPSGYSGELAREFANRLNQTLKSLSPKYFNGFNVRTAIQDTVDSFTRIGHDELAKLTKSSSQQDADKVDAERWRTFINNYDEYGTVGFIDGSALKTVIDAARKEQA</sequence>
<gene>
    <name evidence="1" type="ORF">D3M96_14450</name>
</gene>
<evidence type="ECO:0000313" key="2">
    <source>
        <dbReference type="Proteomes" id="UP000268070"/>
    </source>
</evidence>
<dbReference type="AlphaFoldDB" id="A0A3G2HWS9"/>
<dbReference type="Proteomes" id="UP000268070">
    <property type="component" value="Chromosome"/>
</dbReference>
<protein>
    <submittedName>
        <fullName evidence="1">Uncharacterized protein</fullName>
    </submittedName>
</protein>
<dbReference type="OrthoDB" id="9135000at2"/>
<dbReference type="RefSeq" id="WP_121739351.1">
    <property type="nucleotide sequence ID" value="NZ_CP032153.1"/>
</dbReference>
<name>A0A3G2HWS9_9BURK</name>
<dbReference type="EMBL" id="CP032153">
    <property type="protein sequence ID" value="AYN21626.1"/>
    <property type="molecule type" value="Genomic_DNA"/>
</dbReference>
<organism evidence="1 2">
    <name type="scientific">Alcaligenes aquatilis</name>
    <dbReference type="NCBI Taxonomy" id="323284"/>
    <lineage>
        <taxon>Bacteria</taxon>
        <taxon>Pseudomonadati</taxon>
        <taxon>Pseudomonadota</taxon>
        <taxon>Betaproteobacteria</taxon>
        <taxon>Burkholderiales</taxon>
        <taxon>Alcaligenaceae</taxon>
        <taxon>Alcaligenes</taxon>
    </lineage>
</organism>